<dbReference type="GO" id="GO:0016787">
    <property type="term" value="F:hydrolase activity"/>
    <property type="evidence" value="ECO:0007669"/>
    <property type="project" value="UniProtKB-KW"/>
</dbReference>
<evidence type="ECO:0000313" key="2">
    <source>
        <dbReference type="EMBL" id="WFL77197.1"/>
    </source>
</evidence>
<name>A0ABY8FR06_9SPHN</name>
<dbReference type="SUPFAM" id="SSF53474">
    <property type="entry name" value="alpha/beta-Hydrolases"/>
    <property type="match status" value="1"/>
</dbReference>
<reference evidence="2 3" key="1">
    <citation type="submission" date="2023-03" db="EMBL/GenBank/DDBJ databases">
        <title>Altererythrobacter sp. CAU 1644 isolated from sand.</title>
        <authorList>
            <person name="Kim W."/>
        </authorList>
    </citation>
    <scope>NUCLEOTIDE SEQUENCE [LARGE SCALE GENOMIC DNA]</scope>
    <source>
        <strain evidence="2 3">CAU 1644</strain>
    </source>
</reference>
<proteinExistence type="predicted"/>
<evidence type="ECO:0000313" key="3">
    <source>
        <dbReference type="Proteomes" id="UP001215827"/>
    </source>
</evidence>
<keyword evidence="2" id="KW-0378">Hydrolase</keyword>
<dbReference type="Gene3D" id="3.40.50.1820">
    <property type="entry name" value="alpha/beta hydrolase"/>
    <property type="match status" value="1"/>
</dbReference>
<dbReference type="RefSeq" id="WP_278015955.1">
    <property type="nucleotide sequence ID" value="NZ_CP121106.1"/>
</dbReference>
<protein>
    <submittedName>
        <fullName evidence="2">Hydrolase 1, exosortase A system-associated</fullName>
    </submittedName>
</protein>
<sequence>MSRLPLQFGCGRHSLAGTLDTAPGTSGLLIVSGGNELRSGAFSGQANLAAEIARRGFPVFRYDRRGIGESEGENRGFRNSEKDIRSALEAFRAISPQINRVVAFGNCDAASALMLSGGAGADGLVLSNPWTVEDEDGGDTAPPPEAIRARYLEKLKNPSEVARLLKGGVDLGKLVRGIGQSIRPGAQATGLAEEMREGLSGYGGHVRILLAGSDRTAQLFDANWDKQDSRVFRCQGAGHSYVEPHAREWLREQLLVALRA</sequence>
<accession>A0ABY8FR06</accession>
<dbReference type="EMBL" id="CP121106">
    <property type="protein sequence ID" value="WFL77197.1"/>
    <property type="molecule type" value="Genomic_DNA"/>
</dbReference>
<dbReference type="InterPro" id="IPR029058">
    <property type="entry name" value="AB_hydrolase_fold"/>
</dbReference>
<dbReference type="NCBIfam" id="TIGR03100">
    <property type="entry name" value="hydr1_PEP"/>
    <property type="match status" value="1"/>
</dbReference>
<dbReference type="Pfam" id="PF12697">
    <property type="entry name" value="Abhydrolase_6"/>
    <property type="match status" value="1"/>
</dbReference>
<dbReference type="InterPro" id="IPR017531">
    <property type="entry name" value="Hydrolase-1_PEP"/>
</dbReference>
<keyword evidence="3" id="KW-1185">Reference proteome</keyword>
<organism evidence="2 3">
    <name type="scientific">Altererythrobacter arenosus</name>
    <dbReference type="NCBI Taxonomy" id="3032592"/>
    <lineage>
        <taxon>Bacteria</taxon>
        <taxon>Pseudomonadati</taxon>
        <taxon>Pseudomonadota</taxon>
        <taxon>Alphaproteobacteria</taxon>
        <taxon>Sphingomonadales</taxon>
        <taxon>Erythrobacteraceae</taxon>
        <taxon>Altererythrobacter</taxon>
    </lineage>
</organism>
<dbReference type="Proteomes" id="UP001215827">
    <property type="component" value="Chromosome"/>
</dbReference>
<evidence type="ECO:0000259" key="1">
    <source>
        <dbReference type="Pfam" id="PF12697"/>
    </source>
</evidence>
<feature type="domain" description="AB hydrolase-1" evidence="1">
    <location>
        <begin position="31"/>
        <end position="248"/>
    </location>
</feature>
<gene>
    <name evidence="2" type="ORF">P7228_14575</name>
</gene>
<dbReference type="InterPro" id="IPR000073">
    <property type="entry name" value="AB_hydrolase_1"/>
</dbReference>